<dbReference type="PANTHER" id="PTHR11177:SF317">
    <property type="entry name" value="CHITINASE 12-RELATED"/>
    <property type="match status" value="1"/>
</dbReference>
<organism evidence="9 10">
    <name type="scientific">Paraglaciecola hydrolytica</name>
    <dbReference type="NCBI Taxonomy" id="1799789"/>
    <lineage>
        <taxon>Bacteria</taxon>
        <taxon>Pseudomonadati</taxon>
        <taxon>Pseudomonadota</taxon>
        <taxon>Gammaproteobacteria</taxon>
        <taxon>Alteromonadales</taxon>
        <taxon>Alteromonadaceae</taxon>
        <taxon>Paraglaciecola</taxon>
    </lineage>
</organism>
<evidence type="ECO:0000256" key="2">
    <source>
        <dbReference type="ARBA" id="ARBA00012729"/>
    </source>
</evidence>
<dbReference type="SUPFAM" id="SSF49899">
    <property type="entry name" value="Concanavalin A-like lectins/glucanases"/>
    <property type="match status" value="1"/>
</dbReference>
<dbReference type="GO" id="GO:0006032">
    <property type="term" value="P:chitin catabolic process"/>
    <property type="evidence" value="ECO:0007669"/>
    <property type="project" value="TreeGrafter"/>
</dbReference>
<evidence type="ECO:0000256" key="3">
    <source>
        <dbReference type="ARBA" id="ARBA00022801"/>
    </source>
</evidence>
<dbReference type="SMART" id="SM00636">
    <property type="entry name" value="Glyco_18"/>
    <property type="match status" value="1"/>
</dbReference>
<keyword evidence="10" id="KW-1185">Reference proteome</keyword>
<dbReference type="RefSeq" id="WP_068374446.1">
    <property type="nucleotide sequence ID" value="NZ_LSNE01000003.1"/>
</dbReference>
<dbReference type="GO" id="GO:0005576">
    <property type="term" value="C:extracellular region"/>
    <property type="evidence" value="ECO:0007669"/>
    <property type="project" value="TreeGrafter"/>
</dbReference>
<evidence type="ECO:0000256" key="1">
    <source>
        <dbReference type="ARBA" id="ARBA00000822"/>
    </source>
</evidence>
<evidence type="ECO:0000256" key="7">
    <source>
        <dbReference type="SAM" id="Phobius"/>
    </source>
</evidence>
<dbReference type="InterPro" id="IPR001579">
    <property type="entry name" value="Glyco_hydro_18_chit_AS"/>
</dbReference>
<protein>
    <recommendedName>
        <fullName evidence="2">chitinase</fullName>
        <ecNumber evidence="2">3.2.1.14</ecNumber>
    </recommendedName>
</protein>
<dbReference type="AlphaFoldDB" id="A0A136A4Y2"/>
<dbReference type="GO" id="GO:0008843">
    <property type="term" value="F:endochitinase activity"/>
    <property type="evidence" value="ECO:0007669"/>
    <property type="project" value="UniProtKB-EC"/>
</dbReference>
<dbReference type="InterPro" id="IPR017853">
    <property type="entry name" value="GH"/>
</dbReference>
<dbReference type="Gene3D" id="3.20.20.80">
    <property type="entry name" value="Glycosidases"/>
    <property type="match status" value="1"/>
</dbReference>
<evidence type="ECO:0000256" key="6">
    <source>
        <dbReference type="RuleBase" id="RU004453"/>
    </source>
</evidence>
<comment type="catalytic activity">
    <reaction evidence="1">
        <text>Random endo-hydrolysis of N-acetyl-beta-D-glucosaminide (1-&gt;4)-beta-linkages in chitin and chitodextrins.</text>
        <dbReference type="EC" id="3.2.1.14"/>
    </reaction>
</comment>
<dbReference type="OrthoDB" id="9775889at2"/>
<accession>A0A136A4Y2</accession>
<dbReference type="STRING" id="1799789.AX660_09940"/>
<dbReference type="GO" id="GO:0005975">
    <property type="term" value="P:carbohydrate metabolic process"/>
    <property type="evidence" value="ECO:0007669"/>
    <property type="project" value="InterPro"/>
</dbReference>
<dbReference type="EC" id="3.2.1.14" evidence="2"/>
<dbReference type="PROSITE" id="PS01095">
    <property type="entry name" value="GH18_1"/>
    <property type="match status" value="1"/>
</dbReference>
<dbReference type="PANTHER" id="PTHR11177">
    <property type="entry name" value="CHITINASE"/>
    <property type="match status" value="1"/>
</dbReference>
<evidence type="ECO:0000256" key="5">
    <source>
        <dbReference type="RuleBase" id="RU000489"/>
    </source>
</evidence>
<feature type="domain" description="GH18" evidence="8">
    <location>
        <begin position="189"/>
        <end position="505"/>
    </location>
</feature>
<dbReference type="SUPFAM" id="SSF51445">
    <property type="entry name" value="(Trans)glycosidases"/>
    <property type="match status" value="1"/>
</dbReference>
<keyword evidence="4 5" id="KW-0326">Glycosidase</keyword>
<dbReference type="InterPro" id="IPR050314">
    <property type="entry name" value="Glycosyl_Hydrlase_18"/>
</dbReference>
<dbReference type="InterPro" id="IPR013320">
    <property type="entry name" value="ConA-like_dom_sf"/>
</dbReference>
<evidence type="ECO:0000256" key="4">
    <source>
        <dbReference type="ARBA" id="ARBA00023295"/>
    </source>
</evidence>
<keyword evidence="7" id="KW-0472">Membrane</keyword>
<sequence>MWFTNILVQCDLGNFFAGDVLSFYILHNGTAINFFAQFENQMKIFLILVLATLLISCGGTSSDIPLQRPAQQPSPQTNLVPEVCRPAEQNSQISQGGKWQLVWADEFDGKAIDGSKWQYETNCAGGGNNELQCYVEDDANAFVAEGQLHIVALNQPVTGDSGWFGNSGNVVSRDYSSARLHTLETATKPRVVGYLPGYKGLTESIKNVDLHNLTHLNLSFANPNAEGDFLLNENLLCMPGYSTEHVKGDEIREVVERAHQAGVQVLMSLAGGVIPSCSGDWHRLLQSENRPQLVSKLINLMTDLNLDGLDIDLEGILLTQIDNAGNYTPFIQALSAQLKPQGKLLTSATASYEGGMIPIDSISYFDFVNIMSYDAIGPSWGQAGIEHSTYQQAVQDVQLWLHRGLTKQQLVLGLPFYGYGFGQYRSDYAIKDLVALYGSDILQQDVMGNLCAGCDYITYNGLVTLQAKTELALKHGSGVMIWELSHDSSRTSNILATIASQVAAPKTL</sequence>
<evidence type="ECO:0000313" key="10">
    <source>
        <dbReference type="Proteomes" id="UP000070299"/>
    </source>
</evidence>
<dbReference type="Pfam" id="PF00704">
    <property type="entry name" value="Glyco_hydro_18"/>
    <property type="match status" value="1"/>
</dbReference>
<evidence type="ECO:0000259" key="8">
    <source>
        <dbReference type="PROSITE" id="PS51910"/>
    </source>
</evidence>
<comment type="caution">
    <text evidence="9">The sequence shown here is derived from an EMBL/GenBank/DDBJ whole genome shotgun (WGS) entry which is preliminary data.</text>
</comment>
<dbReference type="EMBL" id="LSNE01000003">
    <property type="protein sequence ID" value="KXI30293.1"/>
    <property type="molecule type" value="Genomic_DNA"/>
</dbReference>
<dbReference type="Gene3D" id="2.60.120.200">
    <property type="match status" value="1"/>
</dbReference>
<dbReference type="InterPro" id="IPR001223">
    <property type="entry name" value="Glyco_hydro18_cat"/>
</dbReference>
<keyword evidence="7" id="KW-1133">Transmembrane helix</keyword>
<dbReference type="GO" id="GO:0008061">
    <property type="term" value="F:chitin binding"/>
    <property type="evidence" value="ECO:0007669"/>
    <property type="project" value="InterPro"/>
</dbReference>
<evidence type="ECO:0000313" key="9">
    <source>
        <dbReference type="EMBL" id="KXI30293.1"/>
    </source>
</evidence>
<reference evidence="10" key="1">
    <citation type="submission" date="2016-02" db="EMBL/GenBank/DDBJ databases">
        <authorList>
            <person name="Schultz-Johansen M."/>
            <person name="Glaring M.A."/>
            <person name="Bech P.K."/>
            <person name="Stougaard P."/>
        </authorList>
    </citation>
    <scope>NUCLEOTIDE SEQUENCE [LARGE SCALE GENOMIC DNA]</scope>
    <source>
        <strain evidence="10">S66</strain>
    </source>
</reference>
<keyword evidence="7" id="KW-0812">Transmembrane</keyword>
<proteinExistence type="inferred from homology"/>
<dbReference type="Gene3D" id="3.40.5.30">
    <property type="entry name" value="(Trans)glycosidases - domain 2"/>
    <property type="match status" value="1"/>
</dbReference>
<feature type="transmembrane region" description="Helical" evidence="7">
    <location>
        <begin position="44"/>
        <end position="62"/>
    </location>
</feature>
<dbReference type="PROSITE" id="PS51910">
    <property type="entry name" value="GH18_2"/>
    <property type="match status" value="1"/>
</dbReference>
<comment type="similarity">
    <text evidence="6">Belongs to the glycosyl hydrolase 18 family.</text>
</comment>
<name>A0A136A4Y2_9ALTE</name>
<gene>
    <name evidence="9" type="ORF">AX660_09940</name>
</gene>
<dbReference type="InterPro" id="IPR011583">
    <property type="entry name" value="Chitinase_II/V-like_cat"/>
</dbReference>
<keyword evidence="3 5" id="KW-0378">Hydrolase</keyword>
<dbReference type="Proteomes" id="UP000070299">
    <property type="component" value="Unassembled WGS sequence"/>
</dbReference>